<feature type="transmembrane region" description="Helical" evidence="5">
    <location>
        <begin position="195"/>
        <end position="213"/>
    </location>
</feature>
<feature type="transmembrane region" description="Helical" evidence="5">
    <location>
        <begin position="99"/>
        <end position="121"/>
    </location>
</feature>
<dbReference type="PANTHER" id="PTHR10361:SF28">
    <property type="entry name" value="P3 PROTEIN-RELATED"/>
    <property type="match status" value="1"/>
</dbReference>
<dbReference type="Proteomes" id="UP001597231">
    <property type="component" value="Unassembled WGS sequence"/>
</dbReference>
<organism evidence="6 7">
    <name type="scientific">Sporosarcina contaminans</name>
    <dbReference type="NCBI Taxonomy" id="633403"/>
    <lineage>
        <taxon>Bacteria</taxon>
        <taxon>Bacillati</taxon>
        <taxon>Bacillota</taxon>
        <taxon>Bacilli</taxon>
        <taxon>Bacillales</taxon>
        <taxon>Caryophanaceae</taxon>
        <taxon>Sporosarcina</taxon>
    </lineage>
</organism>
<feature type="transmembrane region" description="Helical" evidence="5">
    <location>
        <begin position="260"/>
        <end position="278"/>
    </location>
</feature>
<comment type="subcellular location">
    <subcellularLocation>
        <location evidence="1">Membrane</location>
        <topology evidence="1">Multi-pass membrane protein</topology>
    </subcellularLocation>
</comment>
<evidence type="ECO:0000256" key="5">
    <source>
        <dbReference type="SAM" id="Phobius"/>
    </source>
</evidence>
<accession>A0ABW3TWP1</accession>
<comment type="caution">
    <text evidence="6">The sequence shown here is derived from an EMBL/GenBank/DDBJ whole genome shotgun (WGS) entry which is preliminary data.</text>
</comment>
<feature type="transmembrane region" description="Helical" evidence="5">
    <location>
        <begin position="12"/>
        <end position="30"/>
    </location>
</feature>
<dbReference type="RefSeq" id="WP_381480170.1">
    <property type="nucleotide sequence ID" value="NZ_JBHTLT010000033.1"/>
</dbReference>
<feature type="transmembrane region" description="Helical" evidence="5">
    <location>
        <begin position="284"/>
        <end position="307"/>
    </location>
</feature>
<keyword evidence="7" id="KW-1185">Reference proteome</keyword>
<feature type="transmembrane region" description="Helical" evidence="5">
    <location>
        <begin position="219"/>
        <end position="248"/>
    </location>
</feature>
<dbReference type="PANTHER" id="PTHR10361">
    <property type="entry name" value="SODIUM-BILE ACID COTRANSPORTER"/>
    <property type="match status" value="1"/>
</dbReference>
<sequence>MKLLQAATKIISKYLAIWIVLLSVIAYLLPELFIPIQSLTGAGLGTIFLLMGMSLSTDKLLQVIRRPKFALIGVGLKWTMTVFVSIVIAYLFFSKEAEIATGIILAGTVPSGTSANIYTFIAGGEVALSITMATMDTFISPLLTPTFVQMFAGQFIPIAFLPLFLNILYIVFLPLLVGLFLQWKWTEKVEGIKPYTSVLSQLALFVVILSVISNAQQSLAANIAVLPTIFLAVTLQVCIPMAGGYAVAKALKVREVNARAILFHTGICNTALAATLAMEHVSSLAAVPAVANMVVNLTVGAAVASLFENKFKLGDEKASLHEK</sequence>
<evidence type="ECO:0000256" key="3">
    <source>
        <dbReference type="ARBA" id="ARBA00022989"/>
    </source>
</evidence>
<protein>
    <submittedName>
        <fullName evidence="6">Bile acid:sodium symporter family protein</fullName>
    </submittedName>
</protein>
<evidence type="ECO:0000256" key="1">
    <source>
        <dbReference type="ARBA" id="ARBA00004141"/>
    </source>
</evidence>
<dbReference type="Pfam" id="PF01758">
    <property type="entry name" value="SBF"/>
    <property type="match status" value="1"/>
</dbReference>
<feature type="transmembrane region" description="Helical" evidence="5">
    <location>
        <begin position="133"/>
        <end position="152"/>
    </location>
</feature>
<dbReference type="InterPro" id="IPR004710">
    <property type="entry name" value="Bilac:Na_transpt"/>
</dbReference>
<keyword evidence="3 5" id="KW-1133">Transmembrane helix</keyword>
<dbReference type="InterPro" id="IPR002657">
    <property type="entry name" value="BilAc:Na_symport/Acr3"/>
</dbReference>
<reference evidence="7" key="1">
    <citation type="journal article" date="2019" name="Int. J. Syst. Evol. Microbiol.">
        <title>The Global Catalogue of Microorganisms (GCM) 10K type strain sequencing project: providing services to taxonomists for standard genome sequencing and annotation.</title>
        <authorList>
            <consortium name="The Broad Institute Genomics Platform"/>
            <consortium name="The Broad Institute Genome Sequencing Center for Infectious Disease"/>
            <person name="Wu L."/>
            <person name="Ma J."/>
        </authorList>
    </citation>
    <scope>NUCLEOTIDE SEQUENCE [LARGE SCALE GENOMIC DNA]</scope>
    <source>
        <strain evidence="7">CCUG 53915</strain>
    </source>
</reference>
<keyword evidence="4 5" id="KW-0472">Membrane</keyword>
<evidence type="ECO:0000313" key="6">
    <source>
        <dbReference type="EMBL" id="MFD1204835.1"/>
    </source>
</evidence>
<proteinExistence type="predicted"/>
<keyword evidence="2 5" id="KW-0812">Transmembrane</keyword>
<gene>
    <name evidence="6" type="ORF">ACFQ38_06950</name>
</gene>
<feature type="transmembrane region" description="Helical" evidence="5">
    <location>
        <begin position="69"/>
        <end position="93"/>
    </location>
</feature>
<dbReference type="Gene3D" id="1.20.1530.20">
    <property type="match status" value="1"/>
</dbReference>
<dbReference type="InterPro" id="IPR038770">
    <property type="entry name" value="Na+/solute_symporter_sf"/>
</dbReference>
<feature type="transmembrane region" description="Helical" evidence="5">
    <location>
        <begin position="36"/>
        <end position="57"/>
    </location>
</feature>
<evidence type="ECO:0000256" key="4">
    <source>
        <dbReference type="ARBA" id="ARBA00023136"/>
    </source>
</evidence>
<evidence type="ECO:0000256" key="2">
    <source>
        <dbReference type="ARBA" id="ARBA00022692"/>
    </source>
</evidence>
<name>A0ABW3TWP1_9BACL</name>
<evidence type="ECO:0000313" key="7">
    <source>
        <dbReference type="Proteomes" id="UP001597231"/>
    </source>
</evidence>
<feature type="transmembrane region" description="Helical" evidence="5">
    <location>
        <begin position="158"/>
        <end position="183"/>
    </location>
</feature>
<dbReference type="EMBL" id="JBHTLT010000033">
    <property type="protein sequence ID" value="MFD1204835.1"/>
    <property type="molecule type" value="Genomic_DNA"/>
</dbReference>